<feature type="domain" description="RING-type" evidence="6">
    <location>
        <begin position="20"/>
        <end position="59"/>
    </location>
</feature>
<feature type="compositionally biased region" description="Pro residues" evidence="5">
    <location>
        <begin position="358"/>
        <end position="368"/>
    </location>
</feature>
<keyword evidence="2 4" id="KW-0863">Zinc-finger</keyword>
<feature type="compositionally biased region" description="Low complexity" evidence="5">
    <location>
        <begin position="545"/>
        <end position="558"/>
    </location>
</feature>
<dbReference type="InterPro" id="IPR013083">
    <property type="entry name" value="Znf_RING/FYVE/PHD"/>
</dbReference>
<dbReference type="Gene3D" id="3.30.40.10">
    <property type="entry name" value="Zinc/RING finger domain, C3HC4 (zinc finger)"/>
    <property type="match status" value="1"/>
</dbReference>
<reference evidence="7 8" key="1">
    <citation type="journal article" date="2021" name="BMC Genomics">
        <title>Datura genome reveals duplications of psychoactive alkaloid biosynthetic genes and high mutation rate following tissue culture.</title>
        <authorList>
            <person name="Rajewski A."/>
            <person name="Carter-House D."/>
            <person name="Stajich J."/>
            <person name="Litt A."/>
        </authorList>
    </citation>
    <scope>NUCLEOTIDE SEQUENCE [LARGE SCALE GENOMIC DNA]</scope>
    <source>
        <strain evidence="7">AR-01</strain>
    </source>
</reference>
<feature type="region of interest" description="Disordered" evidence="5">
    <location>
        <begin position="659"/>
        <end position="707"/>
    </location>
</feature>
<dbReference type="PANTHER" id="PTHR37393">
    <property type="entry name" value="AT-RICH INTERACTIVE DOMAIN-CONTAINING PROTEIN 1A-LIKE"/>
    <property type="match status" value="1"/>
</dbReference>
<dbReference type="InterPro" id="IPR001841">
    <property type="entry name" value="Znf_RING"/>
</dbReference>
<evidence type="ECO:0000256" key="2">
    <source>
        <dbReference type="ARBA" id="ARBA00022771"/>
    </source>
</evidence>
<evidence type="ECO:0000256" key="1">
    <source>
        <dbReference type="ARBA" id="ARBA00022723"/>
    </source>
</evidence>
<feature type="compositionally biased region" description="Polar residues" evidence="5">
    <location>
        <begin position="199"/>
        <end position="214"/>
    </location>
</feature>
<evidence type="ECO:0000256" key="4">
    <source>
        <dbReference type="PROSITE-ProRule" id="PRU00175"/>
    </source>
</evidence>
<dbReference type="PANTHER" id="PTHR37393:SF1">
    <property type="entry name" value="AT-RICH INTERACTIVE DOMAIN-CONTAINING PROTEIN 1A-LIKE"/>
    <property type="match status" value="1"/>
</dbReference>
<dbReference type="SUPFAM" id="SSF57850">
    <property type="entry name" value="RING/U-box"/>
    <property type="match status" value="1"/>
</dbReference>
<feature type="region of interest" description="Disordered" evidence="5">
    <location>
        <begin position="169"/>
        <end position="214"/>
    </location>
</feature>
<dbReference type="PROSITE" id="PS50089">
    <property type="entry name" value="ZF_RING_2"/>
    <property type="match status" value="1"/>
</dbReference>
<feature type="region of interest" description="Disordered" evidence="5">
    <location>
        <begin position="531"/>
        <end position="571"/>
    </location>
</feature>
<keyword evidence="3" id="KW-0862">Zinc</keyword>
<feature type="region of interest" description="Disordered" evidence="5">
    <location>
        <begin position="274"/>
        <end position="410"/>
    </location>
</feature>
<keyword evidence="1" id="KW-0479">Metal-binding</keyword>
<organism evidence="7 8">
    <name type="scientific">Datura stramonium</name>
    <name type="common">Jimsonweed</name>
    <name type="synonym">Common thornapple</name>
    <dbReference type="NCBI Taxonomy" id="4076"/>
    <lineage>
        <taxon>Eukaryota</taxon>
        <taxon>Viridiplantae</taxon>
        <taxon>Streptophyta</taxon>
        <taxon>Embryophyta</taxon>
        <taxon>Tracheophyta</taxon>
        <taxon>Spermatophyta</taxon>
        <taxon>Magnoliopsida</taxon>
        <taxon>eudicotyledons</taxon>
        <taxon>Gunneridae</taxon>
        <taxon>Pentapetalae</taxon>
        <taxon>asterids</taxon>
        <taxon>lamiids</taxon>
        <taxon>Solanales</taxon>
        <taxon>Solanaceae</taxon>
        <taxon>Solanoideae</taxon>
        <taxon>Datureae</taxon>
        <taxon>Datura</taxon>
    </lineage>
</organism>
<dbReference type="InterPro" id="IPR017907">
    <property type="entry name" value="Znf_RING_CS"/>
</dbReference>
<keyword evidence="8" id="KW-1185">Reference proteome</keyword>
<dbReference type="PROSITE" id="PS00518">
    <property type="entry name" value="ZF_RING_1"/>
    <property type="match status" value="1"/>
</dbReference>
<evidence type="ECO:0000313" key="8">
    <source>
        <dbReference type="Proteomes" id="UP000823775"/>
    </source>
</evidence>
<dbReference type="SUPFAM" id="SSF49599">
    <property type="entry name" value="TRAF domain-like"/>
    <property type="match status" value="1"/>
</dbReference>
<dbReference type="EMBL" id="JACEIK010001070">
    <property type="protein sequence ID" value="MCD7465698.1"/>
    <property type="molecule type" value="Genomic_DNA"/>
</dbReference>
<feature type="compositionally biased region" description="Polar residues" evidence="5">
    <location>
        <begin position="462"/>
        <end position="474"/>
    </location>
</feature>
<sequence>MGFDIECIIDIHTYPGEYFCPACRTLVFPNDAVQSQCTHLYCKPCLAHVANGSRACPYDGYLVTEADSKPLIESDKTLAESIGRVKVRCLYHRSGCTWEGPLSDCNSHCSGCSFGNSPVICNRCGVQIVHRQVHEHALSCPGVYPAQQTANGAQDNPSSGAATIAAGADSNQTTAHSGTPASQTPNPQTTTSSLLPGQDPNQQTNASSQALVTASTGVPTSEQWYQQQYQQYYQQYAGYDPYQQQTYQQYYPYQQQPIQQYQQQPQIYMQPPAQPQTLVPAQPQSQPQPQPQPQPLNPQTQPQMQGLPKGQTQPQVQALAQQHQNQVQVNPQQQLPPTMQPHTQISSQIYPASHAQPPTQPPLYPQPYPIQSNSQQHVQVPQYQQPPAQVHPPLSSQAQPHPPVQPQPHSQLQPLINVQHHPQSHGQLRPPQASQPAHVLGQALHSTANAVSGFHSYPQPQPMQQVPTGMTQQPPMHPHPVSGSMPPVQTHGQVPQQPPLMRPPQGLVSNQQPGMVPSQGQTLAQSQLYPTAQHTGHSIQEHPVQPNQQPMSQQYSQQHTFPGPLPSQAHQQGHFAHQQPLQSQFHPQGLPNVVPQSLHAYVQPQQHVTLPPPPQPQQSQTYIGRPGMQNHVQSISQAHGGYNTTSQVRPVQPALSQPQMNPSYGNHMSNKHESMDQKKRSALESKGDHLPDKTAGRLELGVPSQDNVQKDLSSLAAKSIDAMAPRFEADLDDEQQKHRKAIDEYRQRAGSDIDVNKGDADELMDKRTVKEEGNENSLKPKSAAKFCCQIS</sequence>
<feature type="compositionally biased region" description="Low complexity" evidence="5">
    <location>
        <begin position="369"/>
        <end position="399"/>
    </location>
</feature>
<evidence type="ECO:0000313" key="7">
    <source>
        <dbReference type="EMBL" id="MCD7465698.1"/>
    </source>
</evidence>
<feature type="compositionally biased region" description="Low complexity" evidence="5">
    <location>
        <begin position="179"/>
        <end position="193"/>
    </location>
</feature>
<accession>A0ABS8T3I4</accession>
<evidence type="ECO:0000256" key="5">
    <source>
        <dbReference type="SAM" id="MobiDB-lite"/>
    </source>
</evidence>
<feature type="compositionally biased region" description="Polar residues" evidence="5">
    <location>
        <begin position="659"/>
        <end position="668"/>
    </location>
</feature>
<proteinExistence type="predicted"/>
<dbReference type="Proteomes" id="UP000823775">
    <property type="component" value="Unassembled WGS sequence"/>
</dbReference>
<feature type="compositionally biased region" description="Pro residues" evidence="5">
    <location>
        <begin position="286"/>
        <end position="296"/>
    </location>
</feature>
<protein>
    <recommendedName>
        <fullName evidence="6">RING-type domain-containing protein</fullName>
    </recommendedName>
</protein>
<evidence type="ECO:0000259" key="6">
    <source>
        <dbReference type="PROSITE" id="PS50089"/>
    </source>
</evidence>
<feature type="region of interest" description="Disordered" evidence="5">
    <location>
        <begin position="458"/>
        <end position="498"/>
    </location>
</feature>
<feature type="compositionally biased region" description="Low complexity" evidence="5">
    <location>
        <begin position="297"/>
        <end position="337"/>
    </location>
</feature>
<name>A0ABS8T3I4_DATST</name>
<feature type="compositionally biased region" description="Polar residues" evidence="5">
    <location>
        <begin position="340"/>
        <end position="350"/>
    </location>
</feature>
<feature type="compositionally biased region" description="Basic and acidic residues" evidence="5">
    <location>
        <begin position="670"/>
        <end position="696"/>
    </location>
</feature>
<gene>
    <name evidence="7" type="ORF">HAX54_001776</name>
</gene>
<comment type="caution">
    <text evidence="7">The sequence shown here is derived from an EMBL/GenBank/DDBJ whole genome shotgun (WGS) entry which is preliminary data.</text>
</comment>
<evidence type="ECO:0000256" key="3">
    <source>
        <dbReference type="ARBA" id="ARBA00022833"/>
    </source>
</evidence>